<evidence type="ECO:0000313" key="1">
    <source>
        <dbReference type="EMBL" id="GAI68328.1"/>
    </source>
</evidence>
<reference evidence="1" key="1">
    <citation type="journal article" date="2014" name="Front. Microbiol.">
        <title>High frequency of phylogenetically diverse reductive dehalogenase-homologous genes in deep subseafloor sedimentary metagenomes.</title>
        <authorList>
            <person name="Kawai M."/>
            <person name="Futagami T."/>
            <person name="Toyoda A."/>
            <person name="Takaki Y."/>
            <person name="Nishi S."/>
            <person name="Hori S."/>
            <person name="Arai W."/>
            <person name="Tsubouchi T."/>
            <person name="Morono Y."/>
            <person name="Uchiyama I."/>
            <person name="Ito T."/>
            <person name="Fujiyama A."/>
            <person name="Inagaki F."/>
            <person name="Takami H."/>
        </authorList>
    </citation>
    <scope>NUCLEOTIDE SEQUENCE</scope>
    <source>
        <strain evidence="1">Expedition CK06-06</strain>
    </source>
</reference>
<proteinExistence type="predicted"/>
<dbReference type="AlphaFoldDB" id="X1QJ98"/>
<protein>
    <submittedName>
        <fullName evidence="1">Uncharacterized protein</fullName>
    </submittedName>
</protein>
<accession>X1QJ98</accession>
<name>X1QJ98_9ZZZZ</name>
<comment type="caution">
    <text evidence="1">The sequence shown here is derived from an EMBL/GenBank/DDBJ whole genome shotgun (WGS) entry which is preliminary data.</text>
</comment>
<feature type="non-terminal residue" evidence="1">
    <location>
        <position position="36"/>
    </location>
</feature>
<dbReference type="EMBL" id="BARV01045384">
    <property type="protein sequence ID" value="GAI68328.1"/>
    <property type="molecule type" value="Genomic_DNA"/>
</dbReference>
<sequence>MGEGEETLFELMKSLESDGSLEDIKGIAWRKNGKVV</sequence>
<gene>
    <name evidence="1" type="ORF">S06H3_66516</name>
</gene>
<organism evidence="1">
    <name type="scientific">marine sediment metagenome</name>
    <dbReference type="NCBI Taxonomy" id="412755"/>
    <lineage>
        <taxon>unclassified sequences</taxon>
        <taxon>metagenomes</taxon>
        <taxon>ecological metagenomes</taxon>
    </lineage>
</organism>